<dbReference type="EMBL" id="JABBWG010000058">
    <property type="protein sequence ID" value="KAG1804436.1"/>
    <property type="molecule type" value="Genomic_DNA"/>
</dbReference>
<sequence>MHMHRASEAQSVTITDLQYSLRRNGTSCPRKNPMMLSPGMPLINCFQTSVLRKAFVVRHGTRPVRPRAYMQSSNDSLNHILYTGAPRSLP</sequence>
<evidence type="ECO:0000313" key="2">
    <source>
        <dbReference type="Proteomes" id="UP000807769"/>
    </source>
</evidence>
<comment type="caution">
    <text evidence="1">The sequence shown here is derived from an EMBL/GenBank/DDBJ whole genome shotgun (WGS) entry which is preliminary data.</text>
</comment>
<gene>
    <name evidence="1" type="ORF">BJ212DRAFT_899420</name>
</gene>
<accession>A0A9P7J643</accession>
<dbReference type="RefSeq" id="XP_041186948.1">
    <property type="nucleotide sequence ID" value="XM_041344302.1"/>
</dbReference>
<reference evidence="1" key="1">
    <citation type="journal article" date="2020" name="New Phytol.">
        <title>Comparative genomics reveals dynamic genome evolution in host specialist ectomycorrhizal fungi.</title>
        <authorList>
            <person name="Lofgren L.A."/>
            <person name="Nguyen N.H."/>
            <person name="Vilgalys R."/>
            <person name="Ruytinx J."/>
            <person name="Liao H.L."/>
            <person name="Branco S."/>
            <person name="Kuo A."/>
            <person name="LaButti K."/>
            <person name="Lipzen A."/>
            <person name="Andreopoulos W."/>
            <person name="Pangilinan J."/>
            <person name="Riley R."/>
            <person name="Hundley H."/>
            <person name="Na H."/>
            <person name="Barry K."/>
            <person name="Grigoriev I.V."/>
            <person name="Stajich J.E."/>
            <person name="Kennedy P.G."/>
        </authorList>
    </citation>
    <scope>NUCLEOTIDE SEQUENCE</scope>
    <source>
        <strain evidence="1">MN1</strain>
    </source>
</reference>
<protein>
    <submittedName>
        <fullName evidence="1">Uncharacterized protein</fullName>
    </submittedName>
</protein>
<proteinExistence type="predicted"/>
<name>A0A9P7J643_9AGAM</name>
<evidence type="ECO:0000313" key="1">
    <source>
        <dbReference type="EMBL" id="KAG1804436.1"/>
    </source>
</evidence>
<keyword evidence="2" id="KW-1185">Reference proteome</keyword>
<dbReference type="AlphaFoldDB" id="A0A9P7J643"/>
<organism evidence="1 2">
    <name type="scientific">Suillus subaureus</name>
    <dbReference type="NCBI Taxonomy" id="48587"/>
    <lineage>
        <taxon>Eukaryota</taxon>
        <taxon>Fungi</taxon>
        <taxon>Dikarya</taxon>
        <taxon>Basidiomycota</taxon>
        <taxon>Agaricomycotina</taxon>
        <taxon>Agaricomycetes</taxon>
        <taxon>Agaricomycetidae</taxon>
        <taxon>Boletales</taxon>
        <taxon>Suillineae</taxon>
        <taxon>Suillaceae</taxon>
        <taxon>Suillus</taxon>
    </lineage>
</organism>
<dbReference type="Proteomes" id="UP000807769">
    <property type="component" value="Unassembled WGS sequence"/>
</dbReference>
<dbReference type="GeneID" id="64638318"/>